<evidence type="ECO:0000256" key="2">
    <source>
        <dbReference type="ARBA" id="ARBA00023125"/>
    </source>
</evidence>
<gene>
    <name evidence="7" type="ORF">DES48_10793</name>
</gene>
<dbReference type="PRINTS" id="PR00034">
    <property type="entry name" value="HTHCRP"/>
</dbReference>
<dbReference type="SMART" id="SM00419">
    <property type="entry name" value="HTH_CRP"/>
    <property type="match status" value="1"/>
</dbReference>
<sequence length="232" mass="26334">MAVEETHCHDHGSHKTCVAAVPIFNHLEDKQLDEIMHTVQPISYQKGEHIYYAGDKSDSLYIINSGKVRIYRLSESGKEQLVRILNPGDFTGELALFKEKTHDSYAEAVQNTGICVINRSALQSFLITYPTISLKILNELSNRLDQSEKQTTRFTTEKVERRIAFFLADCLDENDSSGEFYLPMTKKDVASYLGTTPETVSRKLTDLEEQGLIKQKPHKRIQILDVDGLLLV</sequence>
<dbReference type="InterPro" id="IPR018490">
    <property type="entry name" value="cNMP-bd_dom_sf"/>
</dbReference>
<dbReference type="InterPro" id="IPR050397">
    <property type="entry name" value="Env_Response_Regulators"/>
</dbReference>
<dbReference type="Gene3D" id="1.10.10.10">
    <property type="entry name" value="Winged helix-like DNA-binding domain superfamily/Winged helix DNA-binding domain"/>
    <property type="match status" value="1"/>
</dbReference>
<keyword evidence="1" id="KW-0805">Transcription regulation</keyword>
<dbReference type="InterPro" id="IPR036388">
    <property type="entry name" value="WH-like_DNA-bd_sf"/>
</dbReference>
<dbReference type="SMART" id="SM00100">
    <property type="entry name" value="cNMP"/>
    <property type="match status" value="1"/>
</dbReference>
<dbReference type="SUPFAM" id="SSF46785">
    <property type="entry name" value="Winged helix' DNA-binding domain"/>
    <property type="match status" value="1"/>
</dbReference>
<protein>
    <submittedName>
        <fullName evidence="7">CRP/FNR family transcriptional regulator</fullName>
    </submittedName>
</protein>
<dbReference type="OrthoDB" id="9798104at2"/>
<keyword evidence="8" id="KW-1185">Reference proteome</keyword>
<organism evidence="7 8">
    <name type="scientific">Paraliobacillus ryukyuensis</name>
    <dbReference type="NCBI Taxonomy" id="200904"/>
    <lineage>
        <taxon>Bacteria</taxon>
        <taxon>Bacillati</taxon>
        <taxon>Bacillota</taxon>
        <taxon>Bacilli</taxon>
        <taxon>Bacillales</taxon>
        <taxon>Bacillaceae</taxon>
        <taxon>Paraliobacillus</taxon>
    </lineage>
</organism>
<keyword evidence="4" id="KW-0804">Transcription</keyword>
<evidence type="ECO:0000259" key="5">
    <source>
        <dbReference type="PROSITE" id="PS50042"/>
    </source>
</evidence>
<feature type="domain" description="Cyclic nucleotide-binding" evidence="5">
    <location>
        <begin position="23"/>
        <end position="143"/>
    </location>
</feature>
<dbReference type="EMBL" id="QNRI01000007">
    <property type="protein sequence ID" value="RBO97174.1"/>
    <property type="molecule type" value="Genomic_DNA"/>
</dbReference>
<dbReference type="PANTHER" id="PTHR24567">
    <property type="entry name" value="CRP FAMILY TRANSCRIPTIONAL REGULATORY PROTEIN"/>
    <property type="match status" value="1"/>
</dbReference>
<dbReference type="Gene3D" id="2.60.120.10">
    <property type="entry name" value="Jelly Rolls"/>
    <property type="match status" value="1"/>
</dbReference>
<dbReference type="GO" id="GO:0005829">
    <property type="term" value="C:cytosol"/>
    <property type="evidence" value="ECO:0007669"/>
    <property type="project" value="TreeGrafter"/>
</dbReference>
<dbReference type="Proteomes" id="UP000252254">
    <property type="component" value="Unassembled WGS sequence"/>
</dbReference>
<dbReference type="CDD" id="cd00038">
    <property type="entry name" value="CAP_ED"/>
    <property type="match status" value="1"/>
</dbReference>
<dbReference type="PROSITE" id="PS51063">
    <property type="entry name" value="HTH_CRP_2"/>
    <property type="match status" value="1"/>
</dbReference>
<evidence type="ECO:0000313" key="8">
    <source>
        <dbReference type="Proteomes" id="UP000252254"/>
    </source>
</evidence>
<dbReference type="Pfam" id="PF13545">
    <property type="entry name" value="HTH_Crp_2"/>
    <property type="match status" value="1"/>
</dbReference>
<dbReference type="InterPro" id="IPR014710">
    <property type="entry name" value="RmlC-like_jellyroll"/>
</dbReference>
<evidence type="ECO:0000313" key="7">
    <source>
        <dbReference type="EMBL" id="RBO97174.1"/>
    </source>
</evidence>
<reference evidence="7 8" key="1">
    <citation type="submission" date="2018-06" db="EMBL/GenBank/DDBJ databases">
        <title>Genomic Encyclopedia of Type Strains, Phase IV (KMG-IV): sequencing the most valuable type-strain genomes for metagenomic binning, comparative biology and taxonomic classification.</title>
        <authorList>
            <person name="Goeker M."/>
        </authorList>
    </citation>
    <scope>NUCLEOTIDE SEQUENCE [LARGE SCALE GENOMIC DNA]</scope>
    <source>
        <strain evidence="7 8">DSM 15140</strain>
    </source>
</reference>
<dbReference type="PROSITE" id="PS50042">
    <property type="entry name" value="CNMP_BINDING_3"/>
    <property type="match status" value="1"/>
</dbReference>
<evidence type="ECO:0000256" key="1">
    <source>
        <dbReference type="ARBA" id="ARBA00023015"/>
    </source>
</evidence>
<proteinExistence type="predicted"/>
<dbReference type="InterPro" id="IPR000595">
    <property type="entry name" value="cNMP-bd_dom"/>
</dbReference>
<dbReference type="AlphaFoldDB" id="A0A366E6Q6"/>
<dbReference type="SUPFAM" id="SSF51206">
    <property type="entry name" value="cAMP-binding domain-like"/>
    <property type="match status" value="1"/>
</dbReference>
<dbReference type="STRING" id="200904.GCA_900168775_00996"/>
<dbReference type="RefSeq" id="WP_113869164.1">
    <property type="nucleotide sequence ID" value="NZ_BAABQN010000007.1"/>
</dbReference>
<evidence type="ECO:0000256" key="4">
    <source>
        <dbReference type="ARBA" id="ARBA00023163"/>
    </source>
</evidence>
<dbReference type="InterPro" id="IPR012318">
    <property type="entry name" value="HTH_CRP"/>
</dbReference>
<evidence type="ECO:0000256" key="3">
    <source>
        <dbReference type="ARBA" id="ARBA00023159"/>
    </source>
</evidence>
<feature type="domain" description="HTH crp-type" evidence="6">
    <location>
        <begin position="157"/>
        <end position="227"/>
    </location>
</feature>
<dbReference type="CDD" id="cd00092">
    <property type="entry name" value="HTH_CRP"/>
    <property type="match status" value="1"/>
</dbReference>
<dbReference type="GO" id="GO:0003677">
    <property type="term" value="F:DNA binding"/>
    <property type="evidence" value="ECO:0007669"/>
    <property type="project" value="UniProtKB-KW"/>
</dbReference>
<name>A0A366E6Q6_9BACI</name>
<dbReference type="PANTHER" id="PTHR24567:SF28">
    <property type="entry name" value="LISTERIOLYSIN REGULATORY PROTEIN"/>
    <property type="match status" value="1"/>
</dbReference>
<dbReference type="InterPro" id="IPR036390">
    <property type="entry name" value="WH_DNA-bd_sf"/>
</dbReference>
<keyword evidence="3" id="KW-0010">Activator</keyword>
<keyword evidence="2" id="KW-0238">DNA-binding</keyword>
<accession>A0A366E6Q6</accession>
<dbReference type="GO" id="GO:0003700">
    <property type="term" value="F:DNA-binding transcription factor activity"/>
    <property type="evidence" value="ECO:0007669"/>
    <property type="project" value="TreeGrafter"/>
</dbReference>
<dbReference type="Pfam" id="PF00027">
    <property type="entry name" value="cNMP_binding"/>
    <property type="match status" value="1"/>
</dbReference>
<evidence type="ECO:0000259" key="6">
    <source>
        <dbReference type="PROSITE" id="PS51063"/>
    </source>
</evidence>
<comment type="caution">
    <text evidence="7">The sequence shown here is derived from an EMBL/GenBank/DDBJ whole genome shotgun (WGS) entry which is preliminary data.</text>
</comment>